<comment type="caution">
    <text evidence="1">The sequence shown here is derived from an EMBL/GenBank/DDBJ whole genome shotgun (WGS) entry which is preliminary data.</text>
</comment>
<dbReference type="RefSeq" id="WP_229962225.1">
    <property type="nucleotide sequence ID" value="NZ_JAJJWI010000020.1"/>
</dbReference>
<gene>
    <name evidence="1" type="ORF">ACFSKU_03335</name>
</gene>
<reference evidence="2" key="1">
    <citation type="journal article" date="2019" name="Int. J. Syst. Evol. Microbiol.">
        <title>The Global Catalogue of Microorganisms (GCM) 10K type strain sequencing project: providing services to taxonomists for standard genome sequencing and annotation.</title>
        <authorList>
            <consortium name="The Broad Institute Genomics Platform"/>
            <consortium name="The Broad Institute Genome Sequencing Center for Infectious Disease"/>
            <person name="Wu L."/>
            <person name="Ma J."/>
        </authorList>
    </citation>
    <scope>NUCLEOTIDE SEQUENCE [LARGE SCALE GENOMIC DNA]</scope>
    <source>
        <strain evidence="2">JCM 16545</strain>
    </source>
</reference>
<protein>
    <recommendedName>
        <fullName evidence="3">BON domain-containing protein</fullName>
    </recommendedName>
</protein>
<proteinExistence type="predicted"/>
<dbReference type="Proteomes" id="UP001597369">
    <property type="component" value="Unassembled WGS sequence"/>
</dbReference>
<evidence type="ECO:0000313" key="1">
    <source>
        <dbReference type="EMBL" id="MFD2065901.1"/>
    </source>
</evidence>
<dbReference type="EMBL" id="JBHUHV010000011">
    <property type="protein sequence ID" value="MFD2065901.1"/>
    <property type="molecule type" value="Genomic_DNA"/>
</dbReference>
<keyword evidence="2" id="KW-1185">Reference proteome</keyword>
<sequence>MGKRQTRILRKDIVQHAQELLQRPVVQVVLRNRVVLHGSLKQVTAEQLVMQDQREGRHVMPLPQIEEIIYDRETAY</sequence>
<evidence type="ECO:0000313" key="2">
    <source>
        <dbReference type="Proteomes" id="UP001597369"/>
    </source>
</evidence>
<accession>A0ABW4WUN3</accession>
<name>A0ABW4WUN3_9BACT</name>
<organism evidence="1 2">
    <name type="scientific">Pontibacter silvestris</name>
    <dbReference type="NCBI Taxonomy" id="2305183"/>
    <lineage>
        <taxon>Bacteria</taxon>
        <taxon>Pseudomonadati</taxon>
        <taxon>Bacteroidota</taxon>
        <taxon>Cytophagia</taxon>
        <taxon>Cytophagales</taxon>
        <taxon>Hymenobacteraceae</taxon>
        <taxon>Pontibacter</taxon>
    </lineage>
</organism>
<evidence type="ECO:0008006" key="3">
    <source>
        <dbReference type="Google" id="ProtNLM"/>
    </source>
</evidence>